<keyword evidence="3" id="KW-1185">Reference proteome</keyword>
<name>A0A444Y5M3_ARAHY</name>
<gene>
    <name evidence="2" type="ORF">Ahy_B08g093175</name>
</gene>
<feature type="compositionally biased region" description="Basic and acidic residues" evidence="1">
    <location>
        <begin position="263"/>
        <end position="272"/>
    </location>
</feature>
<feature type="compositionally biased region" description="Polar residues" evidence="1">
    <location>
        <begin position="282"/>
        <end position="299"/>
    </location>
</feature>
<dbReference type="EMBL" id="SDMP01000018">
    <property type="protein sequence ID" value="RYQ97166.1"/>
    <property type="molecule type" value="Genomic_DNA"/>
</dbReference>
<comment type="caution">
    <text evidence="2">The sequence shown here is derived from an EMBL/GenBank/DDBJ whole genome shotgun (WGS) entry which is preliminary data.</text>
</comment>
<accession>A0A444Y5M3</accession>
<protein>
    <submittedName>
        <fullName evidence="2">Uncharacterized protein</fullName>
    </submittedName>
</protein>
<organism evidence="2 3">
    <name type="scientific">Arachis hypogaea</name>
    <name type="common">Peanut</name>
    <dbReference type="NCBI Taxonomy" id="3818"/>
    <lineage>
        <taxon>Eukaryota</taxon>
        <taxon>Viridiplantae</taxon>
        <taxon>Streptophyta</taxon>
        <taxon>Embryophyta</taxon>
        <taxon>Tracheophyta</taxon>
        <taxon>Spermatophyta</taxon>
        <taxon>Magnoliopsida</taxon>
        <taxon>eudicotyledons</taxon>
        <taxon>Gunneridae</taxon>
        <taxon>Pentapetalae</taxon>
        <taxon>rosids</taxon>
        <taxon>fabids</taxon>
        <taxon>Fabales</taxon>
        <taxon>Fabaceae</taxon>
        <taxon>Papilionoideae</taxon>
        <taxon>50 kb inversion clade</taxon>
        <taxon>dalbergioids sensu lato</taxon>
        <taxon>Dalbergieae</taxon>
        <taxon>Pterocarpus clade</taxon>
        <taxon>Arachis</taxon>
    </lineage>
</organism>
<evidence type="ECO:0000313" key="3">
    <source>
        <dbReference type="Proteomes" id="UP000289738"/>
    </source>
</evidence>
<sequence>MRLRSEKIIHMADEMSNVNGGSTTSDSIPVLNGGSNSQNPQQHFEYSRDYNVGSTSNAANLMAVYRQQVEESHHDLVNLLTQQMTTILNPMMADHESKFERLAQQVERIARIVDYDEGERHNARGNNEGFENVFQNENVVVNREIPHVVPRTKNADDFLARLRVSTDRRVNPLLEKKKVAYVTMESFEEEFDFKTEVDLAELKKCPPYVCSLLKKLPSNEKLNDSKLKSGKKYNRDVSLCPRCNAVFDTEAAAIFEKERMKKELAHREEQARQRQPIRHFEGQSSKTHQQSTAAPLSRS</sequence>
<reference evidence="2 3" key="1">
    <citation type="submission" date="2019-01" db="EMBL/GenBank/DDBJ databases">
        <title>Sequencing of cultivated peanut Arachis hypogaea provides insights into genome evolution and oil improvement.</title>
        <authorList>
            <person name="Chen X."/>
        </authorList>
    </citation>
    <scope>NUCLEOTIDE SEQUENCE [LARGE SCALE GENOMIC DNA]</scope>
    <source>
        <strain evidence="3">cv. Fuhuasheng</strain>
        <tissue evidence="2">Leaves</tissue>
    </source>
</reference>
<evidence type="ECO:0000256" key="1">
    <source>
        <dbReference type="SAM" id="MobiDB-lite"/>
    </source>
</evidence>
<proteinExistence type="predicted"/>
<evidence type="ECO:0000313" key="2">
    <source>
        <dbReference type="EMBL" id="RYQ97166.1"/>
    </source>
</evidence>
<dbReference type="AlphaFoldDB" id="A0A444Y5M3"/>
<dbReference type="Proteomes" id="UP000289738">
    <property type="component" value="Chromosome B08"/>
</dbReference>
<feature type="region of interest" description="Disordered" evidence="1">
    <location>
        <begin position="263"/>
        <end position="299"/>
    </location>
</feature>